<dbReference type="AlphaFoldDB" id="A0A532V3K5"/>
<dbReference type="Pfam" id="PF13229">
    <property type="entry name" value="Beta_helix"/>
    <property type="match status" value="2"/>
</dbReference>
<evidence type="ECO:0008006" key="6">
    <source>
        <dbReference type="Google" id="ProtNLM"/>
    </source>
</evidence>
<dbReference type="InterPro" id="IPR039448">
    <property type="entry name" value="Beta_helix"/>
</dbReference>
<dbReference type="NCBIfam" id="TIGR04183">
    <property type="entry name" value="Por_Secre_tail"/>
    <property type="match status" value="1"/>
</dbReference>
<protein>
    <recommendedName>
        <fullName evidence="6">Secretion system C-terminal sorting domain-containing protein</fullName>
    </recommendedName>
</protein>
<evidence type="ECO:0000256" key="1">
    <source>
        <dbReference type="SAM" id="SignalP"/>
    </source>
</evidence>
<keyword evidence="1" id="KW-0732">Signal</keyword>
<dbReference type="InterPro" id="IPR006626">
    <property type="entry name" value="PbH1"/>
</dbReference>
<dbReference type="InterPro" id="IPR011050">
    <property type="entry name" value="Pectin_lyase_fold/virulence"/>
</dbReference>
<dbReference type="EMBL" id="NJBN01000002">
    <property type="protein sequence ID" value="TKJ41728.1"/>
    <property type="molecule type" value="Genomic_DNA"/>
</dbReference>
<feature type="domain" description="Right handed beta helix" evidence="2">
    <location>
        <begin position="422"/>
        <end position="552"/>
    </location>
</feature>
<dbReference type="PANTHER" id="PTHR11319">
    <property type="entry name" value="G PROTEIN-COUPLED RECEPTOR-RELATED"/>
    <property type="match status" value="1"/>
</dbReference>
<dbReference type="InterPro" id="IPR026444">
    <property type="entry name" value="Secre_tail"/>
</dbReference>
<dbReference type="Pfam" id="PF18962">
    <property type="entry name" value="Por_Secre_tail"/>
    <property type="match status" value="1"/>
</dbReference>
<dbReference type="Gene3D" id="2.160.20.10">
    <property type="entry name" value="Single-stranded right-handed beta-helix, Pectin lyase-like"/>
    <property type="match status" value="2"/>
</dbReference>
<evidence type="ECO:0000313" key="4">
    <source>
        <dbReference type="EMBL" id="TKJ41728.1"/>
    </source>
</evidence>
<evidence type="ECO:0000259" key="2">
    <source>
        <dbReference type="Pfam" id="PF13229"/>
    </source>
</evidence>
<dbReference type="SUPFAM" id="SSF51126">
    <property type="entry name" value="Pectin lyase-like"/>
    <property type="match status" value="3"/>
</dbReference>
<dbReference type="Gene3D" id="2.60.40.4070">
    <property type="match status" value="1"/>
</dbReference>
<name>A0A532V3K5_UNCL8</name>
<dbReference type="PANTHER" id="PTHR11319:SF35">
    <property type="entry name" value="OUTER MEMBRANE PROTEIN PMPC-RELATED"/>
    <property type="match status" value="1"/>
</dbReference>
<proteinExistence type="predicted"/>
<feature type="domain" description="Secretion system C-terminal sorting" evidence="3">
    <location>
        <begin position="802"/>
        <end position="877"/>
    </location>
</feature>
<gene>
    <name evidence="4" type="ORF">CEE37_03940</name>
</gene>
<feature type="signal peptide" evidence="1">
    <location>
        <begin position="1"/>
        <end position="25"/>
    </location>
</feature>
<evidence type="ECO:0000259" key="3">
    <source>
        <dbReference type="Pfam" id="PF18962"/>
    </source>
</evidence>
<sequence length="880" mass="93781">MKTCSFKVLIASLVILTFAASNGFAQPDTLDIFGAQASQLGPGVYHAISDIWVAEGQTLTIANETDIVFDGNYGFDIHGTLTTFGGLNGIEFKPYTPGNYWRGIRFTPTANQLSILAGCLITGSDENGIYIDSCGVTIESCTITENSSDGDGGGIYVLDCSPIITNCEISNNSCDDNGAGIYLENSNPDMYECLVTGNAAQGNGGGIYANNSHPNIGGGEFTDNTADGDGGGLYFDDSNPTLSSVKINGNRADNIGGGIYITFGADPTFDPIDLCDIWENYAGCGSDFYTGGVTYFDVPLDTFTVANPTEFHAYPLLFFSINPVYSTVLQEDADLYVSPSGDDGNSGLNALNPLRNISYALSKIIAGQSNPHTIYLADGEYTYSQSGTIFPLNMVSYASMAGPDGSEQDAILNGENETMVMYFHGDHDITCENLTVTESVEYYGAAVYCYISMASFANCHITQNNWTGMHFVGSETEISYCTISENDHSGLYFEVDCIANISHCEINANSGASWGAGIYMTDGCEGVIEYCTIMDNSASSMGGGICLKDTCSPDIYQCTIQYNTSGEYGGGISCSDLSDPYISYCDIQHNICSTWFGGGISVLTNSNPTIERCVICNNSADAGGGIGIGDWDIASAEIYYCTVARNEATTGCQLYANQDSDPFIVNTSFEAYNQASYTVHLDGCPNADISYCNIFNDNWNYLVGGNGPPTGLGVMVGVTGAGDSLDTYNNVYADPLFADPVAGSYLLGSGSPCIDAGDPGYPSEPGDAGLPDIGRYWAGWVAGVQKDNGIEQPKEFSLQQNYPNPFNPKTTISYGLPMAGEVQLTVFDISGRLVSELVNGWRDIGVHEVMFEASDLASGLYIYHLDAGDFTASGKMILMK</sequence>
<evidence type="ECO:0000313" key="5">
    <source>
        <dbReference type="Proteomes" id="UP000319619"/>
    </source>
</evidence>
<dbReference type="SMART" id="SM00710">
    <property type="entry name" value="PbH1"/>
    <property type="match status" value="13"/>
</dbReference>
<feature type="chain" id="PRO_5021749263" description="Secretion system C-terminal sorting domain-containing protein" evidence="1">
    <location>
        <begin position="26"/>
        <end position="880"/>
    </location>
</feature>
<comment type="caution">
    <text evidence="4">The sequence shown here is derived from an EMBL/GenBank/DDBJ whole genome shotgun (WGS) entry which is preliminary data.</text>
</comment>
<organism evidence="4 5">
    <name type="scientific">candidate division LCP-89 bacterium B3_LCP</name>
    <dbReference type="NCBI Taxonomy" id="2012998"/>
    <lineage>
        <taxon>Bacteria</taxon>
        <taxon>Pseudomonadati</taxon>
        <taxon>Bacteria division LCP-89</taxon>
    </lineage>
</organism>
<dbReference type="Proteomes" id="UP000319619">
    <property type="component" value="Unassembled WGS sequence"/>
</dbReference>
<accession>A0A532V3K5</accession>
<feature type="domain" description="Right handed beta helix" evidence="2">
    <location>
        <begin position="103"/>
        <end position="269"/>
    </location>
</feature>
<reference evidence="4 5" key="1">
    <citation type="submission" date="2017-06" db="EMBL/GenBank/DDBJ databases">
        <title>Novel microbial phyla capable of carbon fixation and sulfur reduction in deep-sea sediments.</title>
        <authorList>
            <person name="Huang J."/>
            <person name="Baker B."/>
            <person name="Wang Y."/>
        </authorList>
    </citation>
    <scope>NUCLEOTIDE SEQUENCE [LARGE SCALE GENOMIC DNA]</scope>
    <source>
        <strain evidence="4">B3_LCP</strain>
    </source>
</reference>
<dbReference type="InterPro" id="IPR012334">
    <property type="entry name" value="Pectin_lyas_fold"/>
</dbReference>